<feature type="domain" description="Helicase C-terminal" evidence="4">
    <location>
        <begin position="538"/>
        <end position="692"/>
    </location>
</feature>
<evidence type="ECO:0000259" key="4">
    <source>
        <dbReference type="PROSITE" id="PS51194"/>
    </source>
</evidence>
<dbReference type="Pfam" id="PF00271">
    <property type="entry name" value="Helicase_C"/>
    <property type="match status" value="1"/>
</dbReference>
<evidence type="ECO:0000313" key="6">
    <source>
        <dbReference type="Proteomes" id="UP000006180"/>
    </source>
</evidence>
<organism evidence="5 6">
    <name type="scientific">Sinorhizobium fredii (strain USDA 257)</name>
    <dbReference type="NCBI Taxonomy" id="1185652"/>
    <lineage>
        <taxon>Bacteria</taxon>
        <taxon>Pseudomonadati</taxon>
        <taxon>Pseudomonadota</taxon>
        <taxon>Alphaproteobacteria</taxon>
        <taxon>Hyphomicrobiales</taxon>
        <taxon>Rhizobiaceae</taxon>
        <taxon>Sinorhizobium/Ensifer group</taxon>
        <taxon>Sinorhizobium</taxon>
    </lineage>
</organism>
<dbReference type="NCBIfam" id="NF041067">
    <property type="entry name" value="DpdJ"/>
    <property type="match status" value="1"/>
</dbReference>
<evidence type="ECO:0000256" key="1">
    <source>
        <dbReference type="ARBA" id="ARBA00022741"/>
    </source>
</evidence>
<dbReference type="Pfam" id="PF00270">
    <property type="entry name" value="DEAD"/>
    <property type="match status" value="1"/>
</dbReference>
<keyword evidence="5" id="KW-0378">Hydrolase</keyword>
<dbReference type="PANTHER" id="PTHR47957:SF3">
    <property type="entry name" value="ATP-DEPENDENT HELICASE HRQ1"/>
    <property type="match status" value="1"/>
</dbReference>
<dbReference type="EMBL" id="CP003563">
    <property type="protein sequence ID" value="AFL49035.1"/>
    <property type="molecule type" value="Genomic_DNA"/>
</dbReference>
<keyword evidence="2" id="KW-0067">ATP-binding</keyword>
<dbReference type="HOGENOM" id="CLU_249894_0_0_5"/>
<keyword evidence="1" id="KW-0547">Nucleotide-binding</keyword>
<name>I3WZH9_SINF2</name>
<evidence type="ECO:0000313" key="5">
    <source>
        <dbReference type="EMBL" id="AFL49035.1"/>
    </source>
</evidence>
<reference evidence="5 6" key="1">
    <citation type="journal article" date="2012" name="J. Bacteriol.">
        <title>Complete genome sequence of the broad-host-range strain Sinorhizobium fredii USDA257.</title>
        <authorList>
            <person name="Schuldes J."/>
            <person name="Rodriguez Orbegoso M."/>
            <person name="Schmeisser C."/>
            <person name="Krishnan H.B."/>
            <person name="Daniel R."/>
            <person name="Streit W.R."/>
        </authorList>
    </citation>
    <scope>NUCLEOTIDE SEQUENCE [LARGE SCALE GENOMIC DNA]</scope>
    <source>
        <strain evidence="5 6">USDA 257</strain>
    </source>
</reference>
<accession>I3WZH9</accession>
<dbReference type="RefSeq" id="WP_014761229.1">
    <property type="nucleotide sequence ID" value="NC_018000.1"/>
</dbReference>
<gene>
    <name evidence="5" type="ORF">USDA257_c04380</name>
</gene>
<dbReference type="Proteomes" id="UP000006180">
    <property type="component" value="Chromosome"/>
</dbReference>
<keyword evidence="5" id="KW-0347">Helicase</keyword>
<sequence length="1521" mass="168437">MAAASPSFISDFLNFIEECEQRLQNWGFYDVAFDETDLSTLIESDAPDQLRNAWEVLEADGLELGSLLTQMRRVDLLHLIPDGSGRVRSRFAEGLRLLAHLRQRFSYQDWASGRRLVADMKLHLAPRRYPAIGIAADTAWAGMAPHAPQPAFQRAVFEALASRPDGGTFTFAGFQVRSFERIFRSYGAEEQSGTVVCASTGAGKTKAFYIPAFTAIAAELGKPADRFTKVIAIYPRNVLLADQLREAIAEAGKLSPLLNANGRRPITVGALLGDLPPADHFNLSDKSPFLKQWKRLHNRGWVVPFLRAPFHASRGELVWLDADRKAGRTRLYRVDALDESPEIPDAVIQLTREGLQANPPDILFLSLEMMHRELGNPLWAKTFGIGVEEKPRLFLFDEVHNYSGLSGAQAPWIIARWRQAARLKGLHVVGLSATLRDAPKHLATIGCVNPERVVECTPTNDELTPEGRDYTVIVKSDAASGASLLATSIQAAMLQSRLLTPTHVSYPPRDSLAGRSLYLRKVFGFTDQLDSLNRWLPDLDDAEWNRLAQYRLPPDKSGQTVSQATQLAMLVDGQIWSLPDTLGYDLRQSARVSRCSSQDPGADTSSDIIVATASLEVGYDDPDVGAVIHHKAPRSIASFLQRKGRAGRTRGSRPTTLVVLSDWGRDRWLFQNSERLFKPDVESIKVPLLNPYVQHVQATSFLLDWLGRRVGAADPVRYLRRPRQHDAAARGRAIALLRRLLDLGDDYAAFHRELGWVVRHTQRFGSASDEDIDRVVDKMLWESPRPVLRHAVPSLLRKLEAEWRFADPSRGNKLEDSGARQPLPSFIPAASFADLAASDVTVNFPGTTKDDETRGIAPQLIESCPGRVSKRFSVRRQERGYWLAGSELLLTAPSPVMLPARQLFPESIATGNDHASAALQPLRMALVERPGDVKDSSNAAWLWVSSAEHVGDGRSLPLFGRQYWQAIFKNTRAYLHGDLNAVLIRRRASEGRFDILMNGGVERRGTILLASTSEDGEVVREPVGFEQTVDALVFQIREEHLRARPPLDDATMGRLRQDYFKHLLMGSSLLRETASSFTLEWVWQTSLAMLTATALKGKCSLEAAQARLDGKRVAAIGRVLSRMFSVSALDDDDADDHHAGGKARQRLEALWSNAACAAEIARAETALWANFGEDFEAWLRQRHLRTLAEACLSAAHAIATDVGESDLIVDVLDDGGDPLIVISESAPGGIGQIEAFVQMSLDGEGTFERALAHALAFCTRAHISESLIAVVAHARTSGVLADAFDAARLARGYQQTLSAQASLTAALEEAGLGASRQNIVAVIGRLLQPSSDRTTDAWFDGLNRLWANREGRLGAPIDARVFAYLLVDSPYLRRRFSAMIVRMTGQQPTEAQLFARIQDFLLPGCHDSCPQCLANTNRFARDIRPTRELTTQWLRASRPETPSLSVAPGWIERLYALLASEDRIEIIGGTDDLGEIARALQTLLTEPFERDYLLVWPVLSGVSRDSDSWRVDVEIRNMGVR</sequence>
<dbReference type="KEGG" id="sfd:USDA257_c04380"/>
<dbReference type="PATRIC" id="fig|1185652.3.peg.452"/>
<dbReference type="eggNOG" id="COG1201">
    <property type="taxonomic scope" value="Bacteria"/>
</dbReference>
<dbReference type="STRING" id="1185652.USDA257_c04380"/>
<dbReference type="PROSITE" id="PS51194">
    <property type="entry name" value="HELICASE_CTER"/>
    <property type="match status" value="1"/>
</dbReference>
<dbReference type="SMART" id="SM00490">
    <property type="entry name" value="HELICc"/>
    <property type="match status" value="1"/>
</dbReference>
<dbReference type="GO" id="GO:0003676">
    <property type="term" value="F:nucleic acid binding"/>
    <property type="evidence" value="ECO:0007669"/>
    <property type="project" value="InterPro"/>
</dbReference>
<feature type="domain" description="Helicase ATP-binding" evidence="3">
    <location>
        <begin position="185"/>
        <end position="453"/>
    </location>
</feature>
<dbReference type="SUPFAM" id="SSF52540">
    <property type="entry name" value="P-loop containing nucleoside triphosphate hydrolases"/>
    <property type="match status" value="2"/>
</dbReference>
<dbReference type="GO" id="GO:0006289">
    <property type="term" value="P:nucleotide-excision repair"/>
    <property type="evidence" value="ECO:0007669"/>
    <property type="project" value="TreeGrafter"/>
</dbReference>
<dbReference type="PANTHER" id="PTHR47957">
    <property type="entry name" value="ATP-DEPENDENT HELICASE HRQ1"/>
    <property type="match status" value="1"/>
</dbReference>
<dbReference type="GO" id="GO:0043138">
    <property type="term" value="F:3'-5' DNA helicase activity"/>
    <property type="evidence" value="ECO:0007669"/>
    <property type="project" value="TreeGrafter"/>
</dbReference>
<dbReference type="Gene3D" id="3.40.50.300">
    <property type="entry name" value="P-loop containing nucleotide triphosphate hydrolases"/>
    <property type="match status" value="2"/>
</dbReference>
<evidence type="ECO:0000259" key="3">
    <source>
        <dbReference type="PROSITE" id="PS51192"/>
    </source>
</evidence>
<dbReference type="SMART" id="SM00487">
    <property type="entry name" value="DEXDc"/>
    <property type="match status" value="1"/>
</dbReference>
<dbReference type="InterPro" id="IPR011545">
    <property type="entry name" value="DEAD/DEAH_box_helicase_dom"/>
</dbReference>
<dbReference type="InterPro" id="IPR014001">
    <property type="entry name" value="Helicase_ATP-bd"/>
</dbReference>
<dbReference type="GO" id="GO:0005524">
    <property type="term" value="F:ATP binding"/>
    <property type="evidence" value="ECO:0007669"/>
    <property type="project" value="UniProtKB-KW"/>
</dbReference>
<proteinExistence type="predicted"/>
<protein>
    <submittedName>
        <fullName evidence="5">Putative helicase</fullName>
    </submittedName>
</protein>
<dbReference type="InterPro" id="IPR027417">
    <property type="entry name" value="P-loop_NTPase"/>
</dbReference>
<dbReference type="GO" id="GO:0036297">
    <property type="term" value="P:interstrand cross-link repair"/>
    <property type="evidence" value="ECO:0007669"/>
    <property type="project" value="TreeGrafter"/>
</dbReference>
<evidence type="ECO:0000256" key="2">
    <source>
        <dbReference type="ARBA" id="ARBA00022840"/>
    </source>
</evidence>
<dbReference type="PROSITE" id="PS51192">
    <property type="entry name" value="HELICASE_ATP_BIND_1"/>
    <property type="match status" value="1"/>
</dbReference>
<dbReference type="InterPro" id="IPR001650">
    <property type="entry name" value="Helicase_C-like"/>
</dbReference>